<protein>
    <submittedName>
        <fullName evidence="2">Uncharacterized protein</fullName>
    </submittedName>
</protein>
<evidence type="ECO:0000313" key="3">
    <source>
        <dbReference type="Proteomes" id="UP000092124"/>
    </source>
</evidence>
<comment type="caution">
    <text evidence="2">The sequence shown here is derived from an EMBL/GenBank/DDBJ whole genome shotgun (WGS) entry which is preliminary data.</text>
</comment>
<feature type="compositionally biased region" description="Polar residues" evidence="1">
    <location>
        <begin position="98"/>
        <end position="108"/>
    </location>
</feature>
<feature type="compositionally biased region" description="Polar residues" evidence="1">
    <location>
        <begin position="57"/>
        <end position="69"/>
    </location>
</feature>
<feature type="region of interest" description="Disordered" evidence="1">
    <location>
        <begin position="88"/>
        <end position="108"/>
    </location>
</feature>
<sequence>MEEPTPALSVPRTLAFRGVPSRSLCPGKRKRRTLKDGMRSVLMENAGKRSEEEAITASGSTWKQQNGWMAQQARGSLLFERKEKKRIDSKLGHGEEISASTGEFGSTR</sequence>
<reference evidence="2 3" key="1">
    <citation type="submission" date="2016-06" db="EMBL/GenBank/DDBJ databases">
        <title>The Draft Genome Sequence and Annotation of the Desert Woodrat Neotoma lepida.</title>
        <authorList>
            <person name="Campbell M."/>
            <person name="Oakeson K.F."/>
            <person name="Yandell M."/>
            <person name="Halpert J.R."/>
            <person name="Dearing D."/>
        </authorList>
    </citation>
    <scope>NUCLEOTIDE SEQUENCE [LARGE SCALE GENOMIC DNA]</scope>
    <source>
        <strain evidence="2">417</strain>
        <tissue evidence="2">Liver</tissue>
    </source>
</reference>
<feature type="non-terminal residue" evidence="2">
    <location>
        <position position="108"/>
    </location>
</feature>
<keyword evidence="3" id="KW-1185">Reference proteome</keyword>
<feature type="region of interest" description="Disordered" evidence="1">
    <location>
        <begin position="43"/>
        <end position="69"/>
    </location>
</feature>
<accession>A0A1A6HV96</accession>
<dbReference type="AlphaFoldDB" id="A0A1A6HV96"/>
<evidence type="ECO:0000313" key="2">
    <source>
        <dbReference type="EMBL" id="OBS82149.1"/>
    </source>
</evidence>
<evidence type="ECO:0000256" key="1">
    <source>
        <dbReference type="SAM" id="MobiDB-lite"/>
    </source>
</evidence>
<gene>
    <name evidence="2" type="ORF">A6R68_23860</name>
</gene>
<name>A0A1A6HV96_NEOLE</name>
<proteinExistence type="predicted"/>
<organism evidence="2 3">
    <name type="scientific">Neotoma lepida</name>
    <name type="common">Desert woodrat</name>
    <dbReference type="NCBI Taxonomy" id="56216"/>
    <lineage>
        <taxon>Eukaryota</taxon>
        <taxon>Metazoa</taxon>
        <taxon>Chordata</taxon>
        <taxon>Craniata</taxon>
        <taxon>Vertebrata</taxon>
        <taxon>Euteleostomi</taxon>
        <taxon>Mammalia</taxon>
        <taxon>Eutheria</taxon>
        <taxon>Euarchontoglires</taxon>
        <taxon>Glires</taxon>
        <taxon>Rodentia</taxon>
        <taxon>Myomorpha</taxon>
        <taxon>Muroidea</taxon>
        <taxon>Cricetidae</taxon>
        <taxon>Neotominae</taxon>
        <taxon>Neotoma</taxon>
    </lineage>
</organism>
<dbReference type="OrthoDB" id="9618303at2759"/>
<dbReference type="Proteomes" id="UP000092124">
    <property type="component" value="Unassembled WGS sequence"/>
</dbReference>
<dbReference type="EMBL" id="LZPO01008188">
    <property type="protein sequence ID" value="OBS82149.1"/>
    <property type="molecule type" value="Genomic_DNA"/>
</dbReference>